<protein>
    <submittedName>
        <fullName evidence="2">Uncharacterized protein</fullName>
    </submittedName>
</protein>
<accession>A0AAE1TJH0</accession>
<feature type="compositionally biased region" description="Basic and acidic residues" evidence="1">
    <location>
        <begin position="1"/>
        <end position="11"/>
    </location>
</feature>
<dbReference type="Proteomes" id="UP001292094">
    <property type="component" value="Unassembled WGS sequence"/>
</dbReference>
<evidence type="ECO:0000256" key="1">
    <source>
        <dbReference type="SAM" id="MobiDB-lite"/>
    </source>
</evidence>
<gene>
    <name evidence="2" type="ORF">Pmani_039522</name>
</gene>
<proteinExistence type="predicted"/>
<evidence type="ECO:0000313" key="3">
    <source>
        <dbReference type="Proteomes" id="UP001292094"/>
    </source>
</evidence>
<evidence type="ECO:0000313" key="2">
    <source>
        <dbReference type="EMBL" id="KAK4287406.1"/>
    </source>
</evidence>
<name>A0AAE1TJH0_9EUCA</name>
<dbReference type="AlphaFoldDB" id="A0AAE1TJH0"/>
<organism evidence="2 3">
    <name type="scientific">Petrolisthes manimaculis</name>
    <dbReference type="NCBI Taxonomy" id="1843537"/>
    <lineage>
        <taxon>Eukaryota</taxon>
        <taxon>Metazoa</taxon>
        <taxon>Ecdysozoa</taxon>
        <taxon>Arthropoda</taxon>
        <taxon>Crustacea</taxon>
        <taxon>Multicrustacea</taxon>
        <taxon>Malacostraca</taxon>
        <taxon>Eumalacostraca</taxon>
        <taxon>Eucarida</taxon>
        <taxon>Decapoda</taxon>
        <taxon>Pleocyemata</taxon>
        <taxon>Anomura</taxon>
        <taxon>Galatheoidea</taxon>
        <taxon>Porcellanidae</taxon>
        <taxon>Petrolisthes</taxon>
    </lineage>
</organism>
<keyword evidence="3" id="KW-1185">Reference proteome</keyword>
<sequence length="129" mass="13753">MVPYRTERAGERWSGPPPPPTSTADQSPLLPPPPLSCSRPTTARPAQTPAKLRPSLLPAAAAAAGHCARLYSYCRLQPLAVFSLLPIHPATVLTVVGGNSALTREAYDPNVNIEGAMFKSVNILMDVRL</sequence>
<dbReference type="EMBL" id="JAWZYT010006872">
    <property type="protein sequence ID" value="KAK4287406.1"/>
    <property type="molecule type" value="Genomic_DNA"/>
</dbReference>
<feature type="region of interest" description="Disordered" evidence="1">
    <location>
        <begin position="1"/>
        <end position="49"/>
    </location>
</feature>
<comment type="caution">
    <text evidence="2">The sequence shown here is derived from an EMBL/GenBank/DDBJ whole genome shotgun (WGS) entry which is preliminary data.</text>
</comment>
<reference evidence="2" key="1">
    <citation type="submission" date="2023-11" db="EMBL/GenBank/DDBJ databases">
        <title>Genome assemblies of two species of porcelain crab, Petrolisthes cinctipes and Petrolisthes manimaculis (Anomura: Porcellanidae).</title>
        <authorList>
            <person name="Angst P."/>
        </authorList>
    </citation>
    <scope>NUCLEOTIDE SEQUENCE</scope>
    <source>
        <strain evidence="2">PB745_02</strain>
        <tissue evidence="2">Gill</tissue>
    </source>
</reference>